<reference evidence="10 11" key="1">
    <citation type="submission" date="2024-05" db="EMBL/GenBank/DDBJ databases">
        <authorList>
            <person name="Wallberg A."/>
        </authorList>
    </citation>
    <scope>NUCLEOTIDE SEQUENCE [LARGE SCALE GENOMIC DNA]</scope>
</reference>
<dbReference type="GO" id="GO:0000139">
    <property type="term" value="C:Golgi membrane"/>
    <property type="evidence" value="ECO:0007669"/>
    <property type="project" value="UniProtKB-SubCell"/>
</dbReference>
<evidence type="ECO:0000256" key="1">
    <source>
        <dbReference type="ARBA" id="ARBA00004323"/>
    </source>
</evidence>
<keyword evidence="3 9" id="KW-0808">Transferase</keyword>
<comment type="caution">
    <text evidence="10">The sequence shown here is derived from an EMBL/GenBank/DDBJ whole genome shotgun (WGS) entry which is preliminary data.</text>
</comment>
<evidence type="ECO:0000256" key="8">
    <source>
        <dbReference type="ARBA" id="ARBA00023180"/>
    </source>
</evidence>
<dbReference type="InterPro" id="IPR005331">
    <property type="entry name" value="Sulfotransferase"/>
</dbReference>
<protein>
    <recommendedName>
        <fullName evidence="9">Carbohydrate sulfotransferase</fullName>
        <ecNumber evidence="9">2.8.2.-</ecNumber>
    </recommendedName>
</protein>
<name>A0AAV2QWP3_MEGNR</name>
<dbReference type="GO" id="GO:0016051">
    <property type="term" value="P:carbohydrate biosynthetic process"/>
    <property type="evidence" value="ECO:0007669"/>
    <property type="project" value="InterPro"/>
</dbReference>
<evidence type="ECO:0000256" key="3">
    <source>
        <dbReference type="ARBA" id="ARBA00022679"/>
    </source>
</evidence>
<keyword evidence="4 9" id="KW-0812">Transmembrane</keyword>
<evidence type="ECO:0000256" key="4">
    <source>
        <dbReference type="ARBA" id="ARBA00022692"/>
    </source>
</evidence>
<keyword evidence="7 9" id="KW-0472">Membrane</keyword>
<evidence type="ECO:0000256" key="6">
    <source>
        <dbReference type="ARBA" id="ARBA00023034"/>
    </source>
</evidence>
<dbReference type="EC" id="2.8.2.-" evidence="9"/>
<dbReference type="Proteomes" id="UP001497623">
    <property type="component" value="Unassembled WGS sequence"/>
</dbReference>
<keyword evidence="9" id="KW-0735">Signal-anchor</keyword>
<organism evidence="10 11">
    <name type="scientific">Meganyctiphanes norvegica</name>
    <name type="common">Northern krill</name>
    <name type="synonym">Thysanopoda norvegica</name>
    <dbReference type="NCBI Taxonomy" id="48144"/>
    <lineage>
        <taxon>Eukaryota</taxon>
        <taxon>Metazoa</taxon>
        <taxon>Ecdysozoa</taxon>
        <taxon>Arthropoda</taxon>
        <taxon>Crustacea</taxon>
        <taxon>Multicrustacea</taxon>
        <taxon>Malacostraca</taxon>
        <taxon>Eumalacostraca</taxon>
        <taxon>Eucarida</taxon>
        <taxon>Euphausiacea</taxon>
        <taxon>Euphausiidae</taxon>
        <taxon>Meganyctiphanes</taxon>
    </lineage>
</organism>
<comment type="subcellular location">
    <subcellularLocation>
        <location evidence="1 9">Golgi apparatus membrane</location>
        <topology evidence="1 9">Single-pass type II membrane protein</topology>
    </subcellularLocation>
</comment>
<dbReference type="GO" id="GO:0008146">
    <property type="term" value="F:sulfotransferase activity"/>
    <property type="evidence" value="ECO:0007669"/>
    <property type="project" value="InterPro"/>
</dbReference>
<dbReference type="InterPro" id="IPR018011">
    <property type="entry name" value="Carb_sulfotrans_8-10"/>
</dbReference>
<evidence type="ECO:0000256" key="9">
    <source>
        <dbReference type="RuleBase" id="RU364020"/>
    </source>
</evidence>
<evidence type="ECO:0000313" key="11">
    <source>
        <dbReference type="Proteomes" id="UP001497623"/>
    </source>
</evidence>
<gene>
    <name evidence="10" type="ORF">MNOR_LOCUS17867</name>
</gene>
<feature type="transmembrane region" description="Helical" evidence="9">
    <location>
        <begin position="6"/>
        <end position="23"/>
    </location>
</feature>
<dbReference type="EMBL" id="CAXKWB010012521">
    <property type="protein sequence ID" value="CAL4104856.1"/>
    <property type="molecule type" value="Genomic_DNA"/>
</dbReference>
<keyword evidence="11" id="KW-1185">Reference proteome</keyword>
<keyword evidence="9" id="KW-0119">Carbohydrate metabolism</keyword>
<evidence type="ECO:0000256" key="5">
    <source>
        <dbReference type="ARBA" id="ARBA00022989"/>
    </source>
</evidence>
<dbReference type="PANTHER" id="PTHR12137">
    <property type="entry name" value="CARBOHYDRATE SULFOTRANSFERASE"/>
    <property type="match status" value="1"/>
</dbReference>
<dbReference type="Pfam" id="PF03567">
    <property type="entry name" value="Sulfotransfer_2"/>
    <property type="match status" value="1"/>
</dbReference>
<evidence type="ECO:0000256" key="7">
    <source>
        <dbReference type="ARBA" id="ARBA00023136"/>
    </source>
</evidence>
<keyword evidence="5 9" id="KW-1133">Transmembrane helix</keyword>
<keyword evidence="6 9" id="KW-0333">Golgi apparatus</keyword>
<keyword evidence="8 9" id="KW-0325">Glycoprotein</keyword>
<sequence>MTKNIIHTTIILVIFIYIANSLFNRKDITKETLHGKIEENNKSDGSHVAERSAKLLDHLSKICSAFNISKQITGYNLQHIHFDHQHKLLYCYVPKVIVRNTKESFHMWMKLCPRVKKDSYERLDVHTRLPKLNHYTAHLNDILKSYKKFMFVRNPFNRVLSAYKDKLLKDDKKSLYNFHKEIGAKIQKKYRGYSSGGHDVTFPEFISFISEDSEVQTREQKNEHWISVHDICNPCGIQYDFIGKYEHLDEDAQYALNWMGVADIIPKFPESDQPMHTKHYDPIYFNQLNRKIKKYFFGQIP</sequence>
<dbReference type="AlphaFoldDB" id="A0AAV2QWP3"/>
<proteinExistence type="inferred from homology"/>
<dbReference type="PANTHER" id="PTHR12137:SF54">
    <property type="entry name" value="CARBOHYDRATE SULFOTRANSFERASE"/>
    <property type="match status" value="1"/>
</dbReference>
<evidence type="ECO:0000313" key="10">
    <source>
        <dbReference type="EMBL" id="CAL4104856.1"/>
    </source>
</evidence>
<evidence type="ECO:0000256" key="2">
    <source>
        <dbReference type="ARBA" id="ARBA00006339"/>
    </source>
</evidence>
<accession>A0AAV2QWP3</accession>
<comment type="similarity">
    <text evidence="2 9">Belongs to the sulfotransferase 2 family.</text>
</comment>